<dbReference type="RefSeq" id="WP_092808973.1">
    <property type="nucleotide sequence ID" value="NZ_FMVW01000001.1"/>
</dbReference>
<evidence type="ECO:0000256" key="2">
    <source>
        <dbReference type="ARBA" id="ARBA00004651"/>
    </source>
</evidence>
<evidence type="ECO:0000313" key="14">
    <source>
        <dbReference type="EMBL" id="SCZ20362.1"/>
    </source>
</evidence>
<dbReference type="FunFam" id="3.40.50.300:FF:000016">
    <property type="entry name" value="Oligopeptide ABC transporter ATP-binding component"/>
    <property type="match status" value="1"/>
</dbReference>
<dbReference type="InterPro" id="IPR017871">
    <property type="entry name" value="ABC_transporter-like_CS"/>
</dbReference>
<evidence type="ECO:0000256" key="5">
    <source>
        <dbReference type="ARBA" id="ARBA00022475"/>
    </source>
</evidence>
<evidence type="ECO:0000256" key="9">
    <source>
        <dbReference type="ARBA" id="ARBA00022989"/>
    </source>
</evidence>
<gene>
    <name evidence="14" type="ORF">SAMN03080610_00132</name>
</gene>
<name>A0A1G5M598_AFIMA</name>
<feature type="transmembrane region" description="Helical" evidence="11">
    <location>
        <begin position="264"/>
        <end position="284"/>
    </location>
</feature>
<dbReference type="InterPro" id="IPR035906">
    <property type="entry name" value="MetI-like_sf"/>
</dbReference>
<dbReference type="CDD" id="cd03257">
    <property type="entry name" value="ABC_NikE_OppD_transporters"/>
    <property type="match status" value="1"/>
</dbReference>
<comment type="similarity">
    <text evidence="11">Belongs to the binding-protein-dependent transport system permease family.</text>
</comment>
<dbReference type="CDD" id="cd06261">
    <property type="entry name" value="TM_PBP2"/>
    <property type="match status" value="1"/>
</dbReference>
<dbReference type="Pfam" id="PF08352">
    <property type="entry name" value="oligo_HPY"/>
    <property type="match status" value="1"/>
</dbReference>
<evidence type="ECO:0000256" key="7">
    <source>
        <dbReference type="ARBA" id="ARBA00022741"/>
    </source>
</evidence>
<dbReference type="OrthoDB" id="9815712at2"/>
<keyword evidence="15" id="KW-1185">Reference proteome</keyword>
<protein>
    <submittedName>
        <fullName evidence="14">Peptide/nickel transport system permease protein</fullName>
    </submittedName>
</protein>
<dbReference type="Proteomes" id="UP000199347">
    <property type="component" value="Unassembled WGS sequence"/>
</dbReference>
<proteinExistence type="inferred from homology"/>
<evidence type="ECO:0000313" key="15">
    <source>
        <dbReference type="Proteomes" id="UP000199347"/>
    </source>
</evidence>
<keyword evidence="6 11" id="KW-0812">Transmembrane</keyword>
<dbReference type="Pfam" id="PF00528">
    <property type="entry name" value="BPD_transp_1"/>
    <property type="match status" value="1"/>
</dbReference>
<feature type="transmembrane region" description="Helical" evidence="11">
    <location>
        <begin position="33"/>
        <end position="54"/>
    </location>
</feature>
<evidence type="ECO:0000256" key="1">
    <source>
        <dbReference type="ARBA" id="ARBA00004417"/>
    </source>
</evidence>
<sequence>MSVAEETGEEAAPAAAARSSRPASWRLLANNRLAALGLVLLSLVVLVALAAPLLPLAPPDATAPAERLQRPLAAGHLLGTDHLGRDILSRLVWGTRISLAVGISASLIAAFFGSLIGLVAGYAGGRTDHLMMRGIDMLMAFPYILLALAIVAVLGPALLNALYAIAIVNIPFFARNIRGITLGLARRDFVEAAKLSGKGPIRVVATEIFPNVLPTIVIALSTTVGWMILETAGLSFLGLGAQPPQADLGSMLGEGRKLLFTAPYVSIIPGVMIFIIVMSINLLGDGIRDVLDPRLRSGALAHPSARTQVKRRKVPEMPAEQEGALDVVGLQTEFSIGRDVFRAVGGVDLRLGKEECLGLVGESGSGKSVTALSIASLVPSPPGAIVGGRVMREGRDVLEMRDGELRRLRGGEISMIFQDPLSSLHPLFTVGDQIAEAVRAHQPVSRAEAWAKAVDLLGAVQIPNPKERAKSYPHELSGGMRQRVAIAIALVNEPEVLIADEPTTALDVTVQAQVLKLLDDLRHEKHTAVLFITHDFGVVSEICERVAVMYAGRIVEMGRTEEVLDAPAHPYTRKLIDCVPLLDDPDRRLDAIEGLPPPLNRLPDGCAFAPRCPRAKPDCRAGDIPLGEVAPGRMARCLYPLVDDADAPADAPADTHADTHAEAGQ</sequence>
<dbReference type="InterPro" id="IPR025966">
    <property type="entry name" value="OppC_N"/>
</dbReference>
<accession>A0A1G5M598</accession>
<dbReference type="PROSITE" id="PS50928">
    <property type="entry name" value="ABC_TM1"/>
    <property type="match status" value="1"/>
</dbReference>
<dbReference type="Gene3D" id="1.10.3720.10">
    <property type="entry name" value="MetI-like"/>
    <property type="match status" value="1"/>
</dbReference>
<keyword evidence="9 11" id="KW-1133">Transmembrane helix</keyword>
<feature type="transmembrane region" description="Helical" evidence="11">
    <location>
        <begin position="135"/>
        <end position="155"/>
    </location>
</feature>
<dbReference type="GO" id="GO:0005886">
    <property type="term" value="C:plasma membrane"/>
    <property type="evidence" value="ECO:0007669"/>
    <property type="project" value="UniProtKB-SubCell"/>
</dbReference>
<dbReference type="EMBL" id="FMVW01000001">
    <property type="protein sequence ID" value="SCZ20362.1"/>
    <property type="molecule type" value="Genomic_DNA"/>
</dbReference>
<evidence type="ECO:0000256" key="3">
    <source>
        <dbReference type="ARBA" id="ARBA00005417"/>
    </source>
</evidence>
<dbReference type="SUPFAM" id="SSF161098">
    <property type="entry name" value="MetI-like"/>
    <property type="match status" value="1"/>
</dbReference>
<keyword evidence="8" id="KW-0067">ATP-binding</keyword>
<keyword evidence="7" id="KW-0547">Nucleotide-binding</keyword>
<dbReference type="GO" id="GO:0055085">
    <property type="term" value="P:transmembrane transport"/>
    <property type="evidence" value="ECO:0007669"/>
    <property type="project" value="InterPro"/>
</dbReference>
<dbReference type="NCBIfam" id="TIGR01727">
    <property type="entry name" value="oligo_HPY"/>
    <property type="match status" value="1"/>
</dbReference>
<dbReference type="PANTHER" id="PTHR43297">
    <property type="entry name" value="OLIGOPEPTIDE TRANSPORT ATP-BINDING PROTEIN APPD"/>
    <property type="match status" value="1"/>
</dbReference>
<comment type="similarity">
    <text evidence="3">Belongs to the ABC transporter superfamily.</text>
</comment>
<feature type="transmembrane region" description="Helical" evidence="11">
    <location>
        <begin position="97"/>
        <end position="123"/>
    </location>
</feature>
<dbReference type="AlphaFoldDB" id="A0A1G5M598"/>
<dbReference type="SMART" id="SM00382">
    <property type="entry name" value="AAA"/>
    <property type="match status" value="1"/>
</dbReference>
<dbReference type="SUPFAM" id="SSF52540">
    <property type="entry name" value="P-loop containing nucleoside triphosphate hydrolases"/>
    <property type="match status" value="1"/>
</dbReference>
<dbReference type="PROSITE" id="PS00211">
    <property type="entry name" value="ABC_TRANSPORTER_1"/>
    <property type="match status" value="1"/>
</dbReference>
<keyword evidence="4 11" id="KW-0813">Transport</keyword>
<dbReference type="InterPro" id="IPR000515">
    <property type="entry name" value="MetI-like"/>
</dbReference>
<dbReference type="InterPro" id="IPR013563">
    <property type="entry name" value="Oligopep_ABC_C"/>
</dbReference>
<dbReference type="STRING" id="1120955.SAMN03080610_00132"/>
<dbReference type="InterPro" id="IPR003593">
    <property type="entry name" value="AAA+_ATPase"/>
</dbReference>
<evidence type="ECO:0000259" key="13">
    <source>
        <dbReference type="PROSITE" id="PS50928"/>
    </source>
</evidence>
<evidence type="ECO:0000256" key="10">
    <source>
        <dbReference type="ARBA" id="ARBA00023136"/>
    </source>
</evidence>
<evidence type="ECO:0000256" key="4">
    <source>
        <dbReference type="ARBA" id="ARBA00022448"/>
    </source>
</evidence>
<dbReference type="GO" id="GO:0005524">
    <property type="term" value="F:ATP binding"/>
    <property type="evidence" value="ECO:0007669"/>
    <property type="project" value="UniProtKB-KW"/>
</dbReference>
<feature type="transmembrane region" description="Helical" evidence="11">
    <location>
        <begin position="208"/>
        <end position="229"/>
    </location>
</feature>
<dbReference type="InterPro" id="IPR050388">
    <property type="entry name" value="ABC_Ni/Peptide_Import"/>
</dbReference>
<dbReference type="Pfam" id="PF12911">
    <property type="entry name" value="OppC_N"/>
    <property type="match status" value="1"/>
</dbReference>
<evidence type="ECO:0000256" key="6">
    <source>
        <dbReference type="ARBA" id="ARBA00022692"/>
    </source>
</evidence>
<evidence type="ECO:0000256" key="11">
    <source>
        <dbReference type="RuleBase" id="RU363032"/>
    </source>
</evidence>
<dbReference type="Pfam" id="PF00005">
    <property type="entry name" value="ABC_tran"/>
    <property type="match status" value="1"/>
</dbReference>
<dbReference type="InterPro" id="IPR003439">
    <property type="entry name" value="ABC_transporter-like_ATP-bd"/>
</dbReference>
<feature type="domain" description="ABC transmembrane type-1" evidence="13">
    <location>
        <begin position="95"/>
        <end position="284"/>
    </location>
</feature>
<evidence type="ECO:0000256" key="8">
    <source>
        <dbReference type="ARBA" id="ARBA00022840"/>
    </source>
</evidence>
<feature type="domain" description="ABC transporter" evidence="12">
    <location>
        <begin position="325"/>
        <end position="576"/>
    </location>
</feature>
<evidence type="ECO:0000259" key="12">
    <source>
        <dbReference type="PROSITE" id="PS50893"/>
    </source>
</evidence>
<reference evidence="14 15" key="1">
    <citation type="submission" date="2016-10" db="EMBL/GenBank/DDBJ databases">
        <authorList>
            <person name="de Groot N.N."/>
        </authorList>
    </citation>
    <scope>NUCLEOTIDE SEQUENCE [LARGE SCALE GENOMIC DNA]</scope>
    <source>
        <strain evidence="14 15">DSM 2698</strain>
    </source>
</reference>
<dbReference type="GO" id="GO:0015833">
    <property type="term" value="P:peptide transport"/>
    <property type="evidence" value="ECO:0007669"/>
    <property type="project" value="InterPro"/>
</dbReference>
<dbReference type="Gene3D" id="3.40.50.300">
    <property type="entry name" value="P-loop containing nucleotide triphosphate hydrolases"/>
    <property type="match status" value="1"/>
</dbReference>
<keyword evidence="5" id="KW-1003">Cell membrane</keyword>
<dbReference type="PROSITE" id="PS50893">
    <property type="entry name" value="ABC_TRANSPORTER_2"/>
    <property type="match status" value="1"/>
</dbReference>
<dbReference type="InterPro" id="IPR027417">
    <property type="entry name" value="P-loop_NTPase"/>
</dbReference>
<comment type="subcellular location">
    <subcellularLocation>
        <location evidence="1">Cell inner membrane</location>
        <topology evidence="1">Peripheral membrane protein</topology>
    </subcellularLocation>
    <subcellularLocation>
        <location evidence="2 11">Cell membrane</location>
        <topology evidence="2 11">Multi-pass membrane protein</topology>
    </subcellularLocation>
</comment>
<dbReference type="PANTHER" id="PTHR43297:SF2">
    <property type="entry name" value="DIPEPTIDE TRANSPORT ATP-BINDING PROTEIN DPPD"/>
    <property type="match status" value="1"/>
</dbReference>
<keyword evidence="10 11" id="KW-0472">Membrane</keyword>
<organism evidence="14 15">
    <name type="scientific">Afifella marina DSM 2698</name>
    <dbReference type="NCBI Taxonomy" id="1120955"/>
    <lineage>
        <taxon>Bacteria</taxon>
        <taxon>Pseudomonadati</taxon>
        <taxon>Pseudomonadota</taxon>
        <taxon>Alphaproteobacteria</taxon>
        <taxon>Hyphomicrobiales</taxon>
        <taxon>Afifellaceae</taxon>
        <taxon>Afifella</taxon>
    </lineage>
</organism>
<dbReference type="GO" id="GO:0016887">
    <property type="term" value="F:ATP hydrolysis activity"/>
    <property type="evidence" value="ECO:0007669"/>
    <property type="project" value="InterPro"/>
</dbReference>